<comment type="caution">
    <text evidence="2">The sequence shown here is derived from an EMBL/GenBank/DDBJ whole genome shotgun (WGS) entry which is preliminary data.</text>
</comment>
<accession>A0AAP0S658</accession>
<organism evidence="2 3">
    <name type="scientific">Liquidambar formosana</name>
    <name type="common">Formosan gum</name>
    <dbReference type="NCBI Taxonomy" id="63359"/>
    <lineage>
        <taxon>Eukaryota</taxon>
        <taxon>Viridiplantae</taxon>
        <taxon>Streptophyta</taxon>
        <taxon>Embryophyta</taxon>
        <taxon>Tracheophyta</taxon>
        <taxon>Spermatophyta</taxon>
        <taxon>Magnoliopsida</taxon>
        <taxon>eudicotyledons</taxon>
        <taxon>Gunneridae</taxon>
        <taxon>Pentapetalae</taxon>
        <taxon>Saxifragales</taxon>
        <taxon>Altingiaceae</taxon>
        <taxon>Liquidambar</taxon>
    </lineage>
</organism>
<gene>
    <name evidence="2" type="ORF">L1049_019624</name>
</gene>
<reference evidence="2 3" key="1">
    <citation type="journal article" date="2024" name="Plant J.">
        <title>Genome sequences and population genomics reveal climatic adaptation and genomic divergence between two closely related sweetgum species.</title>
        <authorList>
            <person name="Xu W.Q."/>
            <person name="Ren C.Q."/>
            <person name="Zhang X.Y."/>
            <person name="Comes H.P."/>
            <person name="Liu X.H."/>
            <person name="Li Y.G."/>
            <person name="Kettle C.J."/>
            <person name="Jalonen R."/>
            <person name="Gaisberger H."/>
            <person name="Ma Y.Z."/>
            <person name="Qiu Y.X."/>
        </authorList>
    </citation>
    <scope>NUCLEOTIDE SEQUENCE [LARGE SCALE GENOMIC DNA]</scope>
    <source>
        <strain evidence="2">Hangzhou</strain>
    </source>
</reference>
<sequence length="111" mass="11834">MGCTDNALAVRLVTYKTRDALSFLPGWVSYCAMTTWDICDVSVFCLVWKGTLLETGGVVMLSNCLVLCSYVSILYSSRAAAMVSICPLPSLAATALGVTKHPPRASPKVAI</sequence>
<evidence type="ECO:0000313" key="3">
    <source>
        <dbReference type="Proteomes" id="UP001415857"/>
    </source>
</evidence>
<evidence type="ECO:0000256" key="1">
    <source>
        <dbReference type="SAM" id="Phobius"/>
    </source>
</evidence>
<dbReference type="EMBL" id="JBBPBK010000001">
    <property type="protein sequence ID" value="KAK9291675.1"/>
    <property type="molecule type" value="Genomic_DNA"/>
</dbReference>
<dbReference type="Proteomes" id="UP001415857">
    <property type="component" value="Unassembled WGS sequence"/>
</dbReference>
<name>A0AAP0S658_LIQFO</name>
<proteinExistence type="predicted"/>
<keyword evidence="3" id="KW-1185">Reference proteome</keyword>
<dbReference type="AlphaFoldDB" id="A0AAP0S658"/>
<evidence type="ECO:0000313" key="2">
    <source>
        <dbReference type="EMBL" id="KAK9291675.1"/>
    </source>
</evidence>
<keyword evidence="1" id="KW-0812">Transmembrane</keyword>
<keyword evidence="1" id="KW-0472">Membrane</keyword>
<feature type="transmembrane region" description="Helical" evidence="1">
    <location>
        <begin position="27"/>
        <end position="48"/>
    </location>
</feature>
<protein>
    <submittedName>
        <fullName evidence="2">Uncharacterized protein</fullName>
    </submittedName>
</protein>
<feature type="transmembrane region" description="Helical" evidence="1">
    <location>
        <begin position="55"/>
        <end position="73"/>
    </location>
</feature>
<keyword evidence="1" id="KW-1133">Transmembrane helix</keyword>